<dbReference type="PANTHER" id="PTHR42929">
    <property type="entry name" value="INNER MEMBRANE ABC TRANSPORTER PERMEASE PROTEIN YDCU-RELATED-RELATED"/>
    <property type="match status" value="1"/>
</dbReference>
<proteinExistence type="inferred from homology"/>
<dbReference type="Proteomes" id="UP000616114">
    <property type="component" value="Unassembled WGS sequence"/>
</dbReference>
<dbReference type="EMBL" id="BMFY01000001">
    <property type="protein sequence ID" value="GGA02554.1"/>
    <property type="molecule type" value="Genomic_DNA"/>
</dbReference>
<feature type="transmembrane region" description="Helical" evidence="8">
    <location>
        <begin position="163"/>
        <end position="182"/>
    </location>
</feature>
<protein>
    <submittedName>
        <fullName evidence="10">Spermidine/putrescine ABC transporter ATP-binding protein</fullName>
    </submittedName>
</protein>
<dbReference type="CDD" id="cd06261">
    <property type="entry name" value="TM_PBP2"/>
    <property type="match status" value="2"/>
</dbReference>
<accession>A0A8J2XB73</accession>
<feature type="transmembrane region" description="Helical" evidence="8">
    <location>
        <begin position="468"/>
        <end position="487"/>
    </location>
</feature>
<name>A0A8J2XB73_9MICO</name>
<sequence>MRLPFHGSARAASRRRATPGGAKRAPVLAALLIPAVVFAVIVFLLPLVNMVYGALFADGGTSTFFADATDPVFVRVLLRTATISAIVTVVCLVLGYPVAYIASRQGSVVGIILLGLVCLPFFTSALVRTYAWTIILADRGPINSFLIGIGVIDDPIRLVYNDIGVVIGMSQVLLPMMVFPLYNTMRGIDRSLLQASRSLGSNAVQSWARVYLPLSRPGILAGSTLVFISAMGYYITPMLLQGPSSPMFAQRMDTLLGQPGQRGTVATESVVMLLITLVLMVLFRKQLGLTLDASAGARRKLKQKAVTTRRGDMGRYLSDGLLSRCGTAVSRVLEPVRLWIAWVLTLTAILLALAPFIIISILAFSQDAYLRFPPSGYSTQWIESYFSSPQWLAATELSVRVSILAALIGTAIGSLAAFAIARGAAGRWSPMAYVFLIAPLVVPQIVVAVALLFSFVEVDVQGTETAVFLAYVLLCLPYAVIVMNTAFQGLDRVYENAAASLGSSPSRVAYTVVLPLVAPALIASVMFGFVMGFSDLVFAQFVGGPGAETLERLMFRTIREVVSPQVAAVGFLFFVAILIVGIVAVIVMRRRQNVAASL</sequence>
<dbReference type="GO" id="GO:0055085">
    <property type="term" value="P:transmembrane transport"/>
    <property type="evidence" value="ECO:0007669"/>
    <property type="project" value="InterPro"/>
</dbReference>
<evidence type="ECO:0000313" key="11">
    <source>
        <dbReference type="Proteomes" id="UP000616114"/>
    </source>
</evidence>
<evidence type="ECO:0000256" key="1">
    <source>
        <dbReference type="ARBA" id="ARBA00004651"/>
    </source>
</evidence>
<feature type="transmembrane region" description="Helical" evidence="8">
    <location>
        <begin position="508"/>
        <end position="533"/>
    </location>
</feature>
<dbReference type="Gene3D" id="1.10.3720.10">
    <property type="entry name" value="MetI-like"/>
    <property type="match status" value="2"/>
</dbReference>
<comment type="caution">
    <text evidence="10">The sequence shown here is derived from an EMBL/GenBank/DDBJ whole genome shotgun (WGS) entry which is preliminary data.</text>
</comment>
<feature type="transmembrane region" description="Helical" evidence="8">
    <location>
        <begin position="25"/>
        <end position="52"/>
    </location>
</feature>
<reference evidence="10" key="2">
    <citation type="submission" date="2020-09" db="EMBL/GenBank/DDBJ databases">
        <authorList>
            <person name="Sun Q."/>
            <person name="Zhou Y."/>
        </authorList>
    </citation>
    <scope>NUCLEOTIDE SEQUENCE</scope>
    <source>
        <strain evidence="10">CGMCC 1.12785</strain>
    </source>
</reference>
<reference evidence="10" key="1">
    <citation type="journal article" date="2014" name="Int. J. Syst. Evol. Microbiol.">
        <title>Complete genome sequence of Corynebacterium casei LMG S-19264T (=DSM 44701T), isolated from a smear-ripened cheese.</title>
        <authorList>
            <consortium name="US DOE Joint Genome Institute (JGI-PGF)"/>
            <person name="Walter F."/>
            <person name="Albersmeier A."/>
            <person name="Kalinowski J."/>
            <person name="Ruckert C."/>
        </authorList>
    </citation>
    <scope>NUCLEOTIDE SEQUENCE</scope>
    <source>
        <strain evidence="10">CGMCC 1.12785</strain>
    </source>
</reference>
<keyword evidence="5 8" id="KW-0812">Transmembrane</keyword>
<evidence type="ECO:0000256" key="3">
    <source>
        <dbReference type="ARBA" id="ARBA00022448"/>
    </source>
</evidence>
<comment type="subcellular location">
    <subcellularLocation>
        <location evidence="1 8">Cell membrane</location>
        <topology evidence="1 8">Multi-pass membrane protein</topology>
    </subcellularLocation>
</comment>
<feature type="transmembrane region" description="Helical" evidence="8">
    <location>
        <begin position="566"/>
        <end position="588"/>
    </location>
</feature>
<dbReference type="InterPro" id="IPR000515">
    <property type="entry name" value="MetI-like"/>
</dbReference>
<keyword evidence="7 8" id="KW-0472">Membrane</keyword>
<evidence type="ECO:0000256" key="7">
    <source>
        <dbReference type="ARBA" id="ARBA00023136"/>
    </source>
</evidence>
<feature type="transmembrane region" description="Helical" evidence="8">
    <location>
        <begin position="108"/>
        <end position="131"/>
    </location>
</feature>
<evidence type="ECO:0000259" key="9">
    <source>
        <dbReference type="PROSITE" id="PS50928"/>
    </source>
</evidence>
<dbReference type="RefSeq" id="WP_188549000.1">
    <property type="nucleotide sequence ID" value="NZ_BMFY01000001.1"/>
</dbReference>
<feature type="transmembrane region" description="Helical" evidence="8">
    <location>
        <begin position="339"/>
        <end position="364"/>
    </location>
</feature>
<dbReference type="AlphaFoldDB" id="A0A8J2XB73"/>
<keyword evidence="10" id="KW-0067">ATP-binding</keyword>
<dbReference type="Pfam" id="PF00528">
    <property type="entry name" value="BPD_transp_1"/>
    <property type="match status" value="1"/>
</dbReference>
<feature type="transmembrane region" description="Helical" evidence="8">
    <location>
        <begin position="433"/>
        <end position="456"/>
    </location>
</feature>
<keyword evidence="6 8" id="KW-1133">Transmembrane helix</keyword>
<feature type="transmembrane region" description="Helical" evidence="8">
    <location>
        <begin position="219"/>
        <end position="240"/>
    </location>
</feature>
<keyword evidence="3 8" id="KW-0813">Transport</keyword>
<feature type="domain" description="ABC transmembrane type-1" evidence="9">
    <location>
        <begin position="77"/>
        <end position="283"/>
    </location>
</feature>
<dbReference type="PROSITE" id="PS50928">
    <property type="entry name" value="ABC_TM1"/>
    <property type="match status" value="2"/>
</dbReference>
<feature type="transmembrane region" description="Helical" evidence="8">
    <location>
        <begin position="72"/>
        <end position="96"/>
    </location>
</feature>
<evidence type="ECO:0000256" key="6">
    <source>
        <dbReference type="ARBA" id="ARBA00022989"/>
    </source>
</evidence>
<feature type="transmembrane region" description="Helical" evidence="8">
    <location>
        <begin position="260"/>
        <end position="283"/>
    </location>
</feature>
<keyword evidence="4" id="KW-1003">Cell membrane</keyword>
<comment type="similarity">
    <text evidence="2">Belongs to the binding-protein-dependent transport system permease family. CysTW subfamily.</text>
</comment>
<gene>
    <name evidence="10" type="ORF">GCM10011333_01390</name>
</gene>
<feature type="domain" description="ABC transmembrane type-1" evidence="9">
    <location>
        <begin position="395"/>
        <end position="584"/>
    </location>
</feature>
<evidence type="ECO:0000256" key="5">
    <source>
        <dbReference type="ARBA" id="ARBA00022692"/>
    </source>
</evidence>
<evidence type="ECO:0000256" key="4">
    <source>
        <dbReference type="ARBA" id="ARBA00022475"/>
    </source>
</evidence>
<evidence type="ECO:0000256" key="2">
    <source>
        <dbReference type="ARBA" id="ARBA00007069"/>
    </source>
</evidence>
<evidence type="ECO:0000313" key="10">
    <source>
        <dbReference type="EMBL" id="GGA02554.1"/>
    </source>
</evidence>
<organism evidence="10 11">
    <name type="scientific">Sediminivirga luteola</name>
    <dbReference type="NCBI Taxonomy" id="1774748"/>
    <lineage>
        <taxon>Bacteria</taxon>
        <taxon>Bacillati</taxon>
        <taxon>Actinomycetota</taxon>
        <taxon>Actinomycetes</taxon>
        <taxon>Micrococcales</taxon>
        <taxon>Brevibacteriaceae</taxon>
        <taxon>Sediminivirga</taxon>
    </lineage>
</organism>
<dbReference type="InterPro" id="IPR035906">
    <property type="entry name" value="MetI-like_sf"/>
</dbReference>
<dbReference type="GO" id="GO:0005886">
    <property type="term" value="C:plasma membrane"/>
    <property type="evidence" value="ECO:0007669"/>
    <property type="project" value="UniProtKB-SubCell"/>
</dbReference>
<keyword evidence="11" id="KW-1185">Reference proteome</keyword>
<dbReference type="SUPFAM" id="SSF161098">
    <property type="entry name" value="MetI-like"/>
    <property type="match status" value="2"/>
</dbReference>
<keyword evidence="10" id="KW-0547">Nucleotide-binding</keyword>
<evidence type="ECO:0000256" key="8">
    <source>
        <dbReference type="RuleBase" id="RU363032"/>
    </source>
</evidence>
<feature type="transmembrane region" description="Helical" evidence="8">
    <location>
        <begin position="401"/>
        <end position="421"/>
    </location>
</feature>
<dbReference type="GO" id="GO:0005524">
    <property type="term" value="F:ATP binding"/>
    <property type="evidence" value="ECO:0007669"/>
    <property type="project" value="UniProtKB-KW"/>
</dbReference>
<dbReference type="PANTHER" id="PTHR42929:SF5">
    <property type="entry name" value="ABC TRANSPORTER PERMEASE PROTEIN"/>
    <property type="match status" value="1"/>
</dbReference>